<gene>
    <name evidence="4" type="ORF">CBF28_09460</name>
</gene>
<dbReference type="PANTHER" id="PTHR43479">
    <property type="entry name" value="ACREF/ENVCD OPERON REPRESSOR-RELATED"/>
    <property type="match status" value="1"/>
</dbReference>
<dbReference type="SUPFAM" id="SSF46689">
    <property type="entry name" value="Homeodomain-like"/>
    <property type="match status" value="1"/>
</dbReference>
<dbReference type="InterPro" id="IPR050624">
    <property type="entry name" value="HTH-type_Tx_Regulator"/>
</dbReference>
<dbReference type="PROSITE" id="PS50977">
    <property type="entry name" value="HTH_TETR_2"/>
    <property type="match status" value="1"/>
</dbReference>
<dbReference type="Pfam" id="PF00440">
    <property type="entry name" value="TetR_N"/>
    <property type="match status" value="1"/>
</dbReference>
<dbReference type="PANTHER" id="PTHR43479:SF11">
    <property type="entry name" value="ACREF_ENVCD OPERON REPRESSOR-RELATED"/>
    <property type="match status" value="1"/>
</dbReference>
<evidence type="ECO:0000313" key="5">
    <source>
        <dbReference type="Proteomes" id="UP000288028"/>
    </source>
</evidence>
<dbReference type="AlphaFoldDB" id="A0A430B0D1"/>
<evidence type="ECO:0000256" key="1">
    <source>
        <dbReference type="ARBA" id="ARBA00023125"/>
    </source>
</evidence>
<keyword evidence="1 2" id="KW-0238">DNA-binding</keyword>
<dbReference type="Proteomes" id="UP000288028">
    <property type="component" value="Unassembled WGS sequence"/>
</dbReference>
<dbReference type="EMBL" id="NGKB01000008">
    <property type="protein sequence ID" value="RSU13701.1"/>
    <property type="molecule type" value="Genomic_DNA"/>
</dbReference>
<feature type="DNA-binding region" description="H-T-H motif" evidence="2">
    <location>
        <begin position="34"/>
        <end position="53"/>
    </location>
</feature>
<dbReference type="OrthoDB" id="9812993at2"/>
<evidence type="ECO:0000313" key="4">
    <source>
        <dbReference type="EMBL" id="RSU13701.1"/>
    </source>
</evidence>
<dbReference type="Gene3D" id="1.10.357.10">
    <property type="entry name" value="Tetracycline Repressor, domain 2"/>
    <property type="match status" value="1"/>
</dbReference>
<sequence>MSKKFSESDLKEIKKKLQEACLESWKIRGYKQTNIPLLTKTVGISSGAFYLIYKRKEDLFLEVLENVQDNLLMTWSKFIEEENQKIEGFKKGLQWLFHEFQTFPNLYDMNSAEYDLFLAKLPTDKIEELKQKSAELFEQAISQANLKLLLPEDEVMNIIHSILFLSLVDRDTLQGTEKTFNFLLDHTLYDLFEEGKK</sequence>
<dbReference type="GeneID" id="95582038"/>
<dbReference type="InterPro" id="IPR009057">
    <property type="entry name" value="Homeodomain-like_sf"/>
</dbReference>
<dbReference type="RefSeq" id="WP_126794605.1">
    <property type="nucleotide sequence ID" value="NZ_CP060720.1"/>
</dbReference>
<name>A0A430B0D1_9ENTE</name>
<evidence type="ECO:0000256" key="2">
    <source>
        <dbReference type="PROSITE-ProRule" id="PRU00335"/>
    </source>
</evidence>
<comment type="caution">
    <text evidence="4">The sequence shown here is derived from an EMBL/GenBank/DDBJ whole genome shotgun (WGS) entry which is preliminary data.</text>
</comment>
<evidence type="ECO:0000259" key="3">
    <source>
        <dbReference type="PROSITE" id="PS50977"/>
    </source>
</evidence>
<dbReference type="GO" id="GO:0003677">
    <property type="term" value="F:DNA binding"/>
    <property type="evidence" value="ECO:0007669"/>
    <property type="project" value="UniProtKB-UniRule"/>
</dbReference>
<accession>A0A430B0D1</accession>
<proteinExistence type="predicted"/>
<dbReference type="InterPro" id="IPR001647">
    <property type="entry name" value="HTH_TetR"/>
</dbReference>
<protein>
    <recommendedName>
        <fullName evidence="3">HTH tetR-type domain-containing protein</fullName>
    </recommendedName>
</protein>
<organism evidence="4 5">
    <name type="scientific">Vagococcus carniphilus</name>
    <dbReference type="NCBI Taxonomy" id="218144"/>
    <lineage>
        <taxon>Bacteria</taxon>
        <taxon>Bacillati</taxon>
        <taxon>Bacillota</taxon>
        <taxon>Bacilli</taxon>
        <taxon>Lactobacillales</taxon>
        <taxon>Enterococcaceae</taxon>
        <taxon>Vagococcus</taxon>
    </lineage>
</organism>
<reference evidence="4 5" key="1">
    <citation type="submission" date="2017-05" db="EMBL/GenBank/DDBJ databases">
        <title>Vagococcus spp. assemblies.</title>
        <authorList>
            <person name="Gulvik C.A."/>
        </authorList>
    </citation>
    <scope>NUCLEOTIDE SEQUENCE [LARGE SCALE GENOMIC DNA]</scope>
    <source>
        <strain evidence="4 5">SS1714</strain>
    </source>
</reference>
<keyword evidence="5" id="KW-1185">Reference proteome</keyword>
<feature type="domain" description="HTH tetR-type" evidence="3">
    <location>
        <begin position="11"/>
        <end position="71"/>
    </location>
</feature>